<dbReference type="InterPro" id="IPR013766">
    <property type="entry name" value="Thioredoxin_domain"/>
</dbReference>
<gene>
    <name evidence="1" type="ORF">CCAX7_11910</name>
</gene>
<dbReference type="KEGG" id="ccot:CCAX7_11910"/>
<dbReference type="PROSITE" id="PS51352">
    <property type="entry name" value="THIOREDOXIN_2"/>
    <property type="match status" value="1"/>
</dbReference>
<accession>A0A402D4P1</accession>
<evidence type="ECO:0000313" key="2">
    <source>
        <dbReference type="Proteomes" id="UP000287394"/>
    </source>
</evidence>
<dbReference type="Gene3D" id="3.40.30.10">
    <property type="entry name" value="Glutaredoxin"/>
    <property type="match status" value="1"/>
</dbReference>
<dbReference type="RefSeq" id="WP_119324407.1">
    <property type="nucleotide sequence ID" value="NZ_AP025739.1"/>
</dbReference>
<dbReference type="InterPro" id="IPR036249">
    <property type="entry name" value="Thioredoxin-like_sf"/>
</dbReference>
<dbReference type="GO" id="GO:0016491">
    <property type="term" value="F:oxidoreductase activity"/>
    <property type="evidence" value="ECO:0007669"/>
    <property type="project" value="InterPro"/>
</dbReference>
<dbReference type="OrthoDB" id="9781543at2"/>
<evidence type="ECO:0000313" key="1">
    <source>
        <dbReference type="EMBL" id="BDI29140.1"/>
    </source>
</evidence>
<dbReference type="AlphaFoldDB" id="A0A402D4P1"/>
<dbReference type="EMBL" id="AP025739">
    <property type="protein sequence ID" value="BDI29140.1"/>
    <property type="molecule type" value="Genomic_DNA"/>
</dbReference>
<name>A0A402D4P1_9BACT</name>
<organism evidence="1 2">
    <name type="scientific">Capsulimonas corticalis</name>
    <dbReference type="NCBI Taxonomy" id="2219043"/>
    <lineage>
        <taxon>Bacteria</taxon>
        <taxon>Bacillati</taxon>
        <taxon>Armatimonadota</taxon>
        <taxon>Armatimonadia</taxon>
        <taxon>Capsulimonadales</taxon>
        <taxon>Capsulimonadaceae</taxon>
        <taxon>Capsulimonas</taxon>
    </lineage>
</organism>
<protein>
    <submittedName>
        <fullName evidence="1">Uncharacterized protein</fullName>
    </submittedName>
</protein>
<dbReference type="SUPFAM" id="SSF52833">
    <property type="entry name" value="Thioredoxin-like"/>
    <property type="match status" value="1"/>
</dbReference>
<reference evidence="1 2" key="1">
    <citation type="journal article" date="2019" name="Int. J. Syst. Evol. Microbiol.">
        <title>Capsulimonas corticalis gen. nov., sp. nov., an aerobic capsulated bacterium, of a novel bacterial order, Capsulimonadales ord. nov., of the class Armatimonadia of the phylum Armatimonadetes.</title>
        <authorList>
            <person name="Li J."/>
            <person name="Kudo C."/>
            <person name="Tonouchi A."/>
        </authorList>
    </citation>
    <scope>NUCLEOTIDE SEQUENCE [LARGE SCALE GENOMIC DNA]</scope>
    <source>
        <strain evidence="1 2">AX-7</strain>
    </source>
</reference>
<dbReference type="Proteomes" id="UP000287394">
    <property type="component" value="Chromosome"/>
</dbReference>
<dbReference type="Pfam" id="PF08534">
    <property type="entry name" value="Redoxin"/>
    <property type="match status" value="1"/>
</dbReference>
<proteinExistence type="predicted"/>
<sequence>MSIRNAAGILGLTSLIAGSLMASAHGAPVKKKPAAVTAAPKAAPAFTLTDTSGKTRTLAEFQGRPVTLFFFCGCPWCHNAARLWSQFQRGGALPAGTPAPATLIVFTGDAGMAKQFAAETNLDLMQTTLLTDERMHVTTDLYHADPCPRAFVVDSAGLIRYTNNHKDDAPRDAAETVIVSRTLGALRQAAAPAVQK</sequence>
<keyword evidence="2" id="KW-1185">Reference proteome</keyword>
<dbReference type="InterPro" id="IPR013740">
    <property type="entry name" value="Redoxin"/>
</dbReference>